<comment type="caution">
    <text evidence="1">The sequence shown here is derived from an EMBL/GenBank/DDBJ whole genome shotgun (WGS) entry which is preliminary data.</text>
</comment>
<organism evidence="1 2">
    <name type="scientific">Aspergillus pseudoustus</name>
    <dbReference type="NCBI Taxonomy" id="1810923"/>
    <lineage>
        <taxon>Eukaryota</taxon>
        <taxon>Fungi</taxon>
        <taxon>Dikarya</taxon>
        <taxon>Ascomycota</taxon>
        <taxon>Pezizomycotina</taxon>
        <taxon>Eurotiomycetes</taxon>
        <taxon>Eurotiomycetidae</taxon>
        <taxon>Eurotiales</taxon>
        <taxon>Aspergillaceae</taxon>
        <taxon>Aspergillus</taxon>
        <taxon>Aspergillus subgen. Nidulantes</taxon>
    </lineage>
</organism>
<dbReference type="Proteomes" id="UP001610446">
    <property type="component" value="Unassembled WGS sequence"/>
</dbReference>
<evidence type="ECO:0000313" key="1">
    <source>
        <dbReference type="EMBL" id="KAL2848391.1"/>
    </source>
</evidence>
<keyword evidence="2" id="KW-1185">Reference proteome</keyword>
<sequence>MWTQRGRFIRLSLGHLAEIFDSYFNGCCGGERLVAAGGLGTWLQMQRPRGFAGFAPFEPSDFVVIIIISIGVSCKMGIDLDIVASGEFHVEGRSGRACDSVFKTLGGVGGCPEDEGC</sequence>
<proteinExistence type="predicted"/>
<reference evidence="1 2" key="1">
    <citation type="submission" date="2024-07" db="EMBL/GenBank/DDBJ databases">
        <title>Section-level genome sequencing and comparative genomics of Aspergillus sections Usti and Cavernicolus.</title>
        <authorList>
            <consortium name="Lawrence Berkeley National Laboratory"/>
            <person name="Nybo J.L."/>
            <person name="Vesth T.C."/>
            <person name="Theobald S."/>
            <person name="Frisvad J.C."/>
            <person name="Larsen T.O."/>
            <person name="Kjaerboelling I."/>
            <person name="Rothschild-Mancinelli K."/>
            <person name="Lyhne E.K."/>
            <person name="Kogle M.E."/>
            <person name="Barry K."/>
            <person name="Clum A."/>
            <person name="Na H."/>
            <person name="Ledsgaard L."/>
            <person name="Lin J."/>
            <person name="Lipzen A."/>
            <person name="Kuo A."/>
            <person name="Riley R."/>
            <person name="Mondo S."/>
            <person name="Labutti K."/>
            <person name="Haridas S."/>
            <person name="Pangalinan J."/>
            <person name="Salamov A.A."/>
            <person name="Simmons B.A."/>
            <person name="Magnuson J.K."/>
            <person name="Chen J."/>
            <person name="Drula E."/>
            <person name="Henrissat B."/>
            <person name="Wiebenga A."/>
            <person name="Lubbers R.J."/>
            <person name="Gomes A.C."/>
            <person name="Makela M.R."/>
            <person name="Stajich J."/>
            <person name="Grigoriev I.V."/>
            <person name="Mortensen U.H."/>
            <person name="De Vries R.P."/>
            <person name="Baker S.E."/>
            <person name="Andersen M.R."/>
        </authorList>
    </citation>
    <scope>NUCLEOTIDE SEQUENCE [LARGE SCALE GENOMIC DNA]</scope>
    <source>
        <strain evidence="1 2">CBS 123904</strain>
    </source>
</reference>
<accession>A0ABR4K7V7</accession>
<gene>
    <name evidence="1" type="ORF">BJY01DRAFT_211953</name>
</gene>
<name>A0ABR4K7V7_9EURO</name>
<protein>
    <submittedName>
        <fullName evidence="1">Uncharacterized protein</fullName>
    </submittedName>
</protein>
<dbReference type="EMBL" id="JBFXLU010000050">
    <property type="protein sequence ID" value="KAL2848391.1"/>
    <property type="molecule type" value="Genomic_DNA"/>
</dbReference>
<evidence type="ECO:0000313" key="2">
    <source>
        <dbReference type="Proteomes" id="UP001610446"/>
    </source>
</evidence>